<sequence>MATSEARNWQQSWQEQVTTRQVEPERKVKVNGQKRWITTGEKFIYSIVSVLTVVMLLFTVSYSISLDSLNRNVQQLEQDVEQQQVQNENLSYKVKEFSNPSRILRIAKENGLQIQNASVKQASQFTAN</sequence>
<dbReference type="InterPro" id="IPR007060">
    <property type="entry name" value="FtsL/DivIC"/>
</dbReference>
<evidence type="ECO:0000256" key="1">
    <source>
        <dbReference type="ARBA" id="ARBA00022475"/>
    </source>
</evidence>
<comment type="function">
    <text evidence="7">Essential cell division protein.</text>
</comment>
<keyword evidence="9" id="KW-0175">Coiled coil</keyword>
<comment type="similarity">
    <text evidence="7">Belongs to the FtsL family.</text>
</comment>
<proteinExistence type="inferred from homology"/>
<gene>
    <name evidence="7 10" type="primary">ftsL</name>
    <name evidence="10" type="ORF">NC799_06105</name>
</gene>
<keyword evidence="5 7" id="KW-0472">Membrane</keyword>
<dbReference type="EMBL" id="JAMQKC010000003">
    <property type="protein sequence ID" value="MDC3416486.1"/>
    <property type="molecule type" value="Genomic_DNA"/>
</dbReference>
<dbReference type="InterPro" id="IPR011922">
    <property type="entry name" value="Cell_div_FtsL"/>
</dbReference>
<feature type="coiled-coil region" evidence="9">
    <location>
        <begin position="66"/>
        <end position="93"/>
    </location>
</feature>
<evidence type="ECO:0000256" key="5">
    <source>
        <dbReference type="ARBA" id="ARBA00023136"/>
    </source>
</evidence>
<evidence type="ECO:0000256" key="6">
    <source>
        <dbReference type="ARBA" id="ARBA00023306"/>
    </source>
</evidence>
<dbReference type="GO" id="GO:0043093">
    <property type="term" value="P:FtsZ-dependent cytokinesis"/>
    <property type="evidence" value="ECO:0007669"/>
    <property type="project" value="UniProtKB-UniRule"/>
</dbReference>
<evidence type="ECO:0000256" key="9">
    <source>
        <dbReference type="SAM" id="Coils"/>
    </source>
</evidence>
<evidence type="ECO:0000256" key="7">
    <source>
        <dbReference type="HAMAP-Rule" id="MF_00910"/>
    </source>
</evidence>
<dbReference type="Proteomes" id="UP001145069">
    <property type="component" value="Unassembled WGS sequence"/>
</dbReference>
<protein>
    <recommendedName>
        <fullName evidence="7 8">Cell division protein FtsL</fullName>
    </recommendedName>
</protein>
<dbReference type="AlphaFoldDB" id="A0A9X4AE95"/>
<dbReference type="GO" id="GO:0032153">
    <property type="term" value="C:cell division site"/>
    <property type="evidence" value="ECO:0007669"/>
    <property type="project" value="UniProtKB-UniRule"/>
</dbReference>
<evidence type="ECO:0000256" key="8">
    <source>
        <dbReference type="NCBIfam" id="TIGR02209"/>
    </source>
</evidence>
<dbReference type="GO" id="GO:0005886">
    <property type="term" value="C:plasma membrane"/>
    <property type="evidence" value="ECO:0007669"/>
    <property type="project" value="UniProtKB-SubCell"/>
</dbReference>
<keyword evidence="11" id="KW-1185">Reference proteome</keyword>
<keyword evidence="2 7" id="KW-0132">Cell division</keyword>
<dbReference type="HAMAP" id="MF_00910">
    <property type="entry name" value="FtsL"/>
    <property type="match status" value="1"/>
</dbReference>
<name>A0A9X4AE95_9BACI</name>
<keyword evidence="6 7" id="KW-0131">Cell cycle</keyword>
<keyword evidence="4 7" id="KW-1133">Transmembrane helix</keyword>
<evidence type="ECO:0000313" key="11">
    <source>
        <dbReference type="Proteomes" id="UP001145069"/>
    </source>
</evidence>
<evidence type="ECO:0000256" key="2">
    <source>
        <dbReference type="ARBA" id="ARBA00022618"/>
    </source>
</evidence>
<reference evidence="10" key="1">
    <citation type="submission" date="2022-06" db="EMBL/GenBank/DDBJ databases">
        <title>Aquibacillus sp. a new bacterium isolated from soil saline samples.</title>
        <authorList>
            <person name="Galisteo C."/>
            <person name="De La Haba R."/>
            <person name="Sanchez-Porro C."/>
            <person name="Ventosa A."/>
        </authorList>
    </citation>
    <scope>NUCLEOTIDE SEQUENCE</scope>
    <source>
        <strain evidence="10">3ASR75-54</strain>
    </source>
</reference>
<feature type="transmembrane region" description="Helical" evidence="7">
    <location>
        <begin position="43"/>
        <end position="64"/>
    </location>
</feature>
<comment type="caution">
    <text evidence="10">The sequence shown here is derived from an EMBL/GenBank/DDBJ whole genome shotgun (WGS) entry which is preliminary data.</text>
</comment>
<evidence type="ECO:0000313" key="10">
    <source>
        <dbReference type="EMBL" id="MDC3416486.1"/>
    </source>
</evidence>
<evidence type="ECO:0000256" key="4">
    <source>
        <dbReference type="ARBA" id="ARBA00022989"/>
    </source>
</evidence>
<keyword evidence="1 7" id="KW-1003">Cell membrane</keyword>
<dbReference type="Pfam" id="PF04977">
    <property type="entry name" value="DivIC"/>
    <property type="match status" value="1"/>
</dbReference>
<organism evidence="10 11">
    <name type="scientific">Aquibacillus salsiterrae</name>
    <dbReference type="NCBI Taxonomy" id="2950439"/>
    <lineage>
        <taxon>Bacteria</taxon>
        <taxon>Bacillati</taxon>
        <taxon>Bacillota</taxon>
        <taxon>Bacilli</taxon>
        <taxon>Bacillales</taxon>
        <taxon>Bacillaceae</taxon>
        <taxon>Aquibacillus</taxon>
    </lineage>
</organism>
<dbReference type="RefSeq" id="WP_272445489.1">
    <property type="nucleotide sequence ID" value="NZ_JAMQKC010000003.1"/>
</dbReference>
<dbReference type="NCBIfam" id="TIGR02209">
    <property type="entry name" value="ftsL_broad"/>
    <property type="match status" value="1"/>
</dbReference>
<accession>A0A9X4AE95</accession>
<comment type="subcellular location">
    <subcellularLocation>
        <location evidence="7">Cell membrane</location>
        <topology evidence="7">Single-pass type II membrane protein</topology>
    </subcellularLocation>
    <text evidence="7">Localizes to the division septum where it forms a ring structure.</text>
</comment>
<keyword evidence="3 7" id="KW-0812">Transmembrane</keyword>
<evidence type="ECO:0000256" key="3">
    <source>
        <dbReference type="ARBA" id="ARBA00022692"/>
    </source>
</evidence>